<dbReference type="AlphaFoldDB" id="A0A1A7RGK7"/>
<dbReference type="Proteomes" id="UP000185753">
    <property type="component" value="Unassembled WGS sequence"/>
</dbReference>
<evidence type="ECO:0008006" key="3">
    <source>
        <dbReference type="Google" id="ProtNLM"/>
    </source>
</evidence>
<evidence type="ECO:0000313" key="2">
    <source>
        <dbReference type="Proteomes" id="UP000185753"/>
    </source>
</evidence>
<sequence>MPRDTNDNLAQHPIVYELRQILLNNWDPIGISDIKNMADEYDSYLHDLLILAESTNTQIEDYRDELICIERDFMGLDADIKQCTQAAILIHALALKYQV</sequence>
<organism evidence="1 2">
    <name type="scientific">Acinetobacter gandensis</name>
    <dbReference type="NCBI Taxonomy" id="1443941"/>
    <lineage>
        <taxon>Bacteria</taxon>
        <taxon>Pseudomonadati</taxon>
        <taxon>Pseudomonadota</taxon>
        <taxon>Gammaproteobacteria</taxon>
        <taxon>Moraxellales</taxon>
        <taxon>Moraxellaceae</taxon>
        <taxon>Acinetobacter</taxon>
    </lineage>
</organism>
<accession>A0A1A7RGK7</accession>
<keyword evidence="2" id="KW-1185">Reference proteome</keyword>
<protein>
    <recommendedName>
        <fullName evidence="3">DUF1871 domain-containing protein</fullName>
    </recommendedName>
</protein>
<dbReference type="STRING" id="1443941.A9J31_11730"/>
<dbReference type="RefSeq" id="WP_067762116.1">
    <property type="nucleotide sequence ID" value="NZ_JBOINS010000030.1"/>
</dbReference>
<gene>
    <name evidence="1" type="ORF">A9J31_11730</name>
</gene>
<name>A0A1A7RGK7_9GAMM</name>
<evidence type="ECO:0000313" key="1">
    <source>
        <dbReference type="EMBL" id="OBX29777.1"/>
    </source>
</evidence>
<dbReference type="OrthoDB" id="6694698at2"/>
<dbReference type="EMBL" id="LZDS01000003">
    <property type="protein sequence ID" value="OBX29777.1"/>
    <property type="molecule type" value="Genomic_DNA"/>
</dbReference>
<reference evidence="2" key="1">
    <citation type="submission" date="2016-06" db="EMBL/GenBank/DDBJ databases">
        <authorList>
            <person name="Radolfova-Krizova L."/>
            <person name="Nemec A."/>
        </authorList>
    </citation>
    <scope>NUCLEOTIDE SEQUENCE [LARGE SCALE GENOMIC DNA]</scope>
    <source>
        <strain evidence="2">ANC 4275</strain>
    </source>
</reference>
<proteinExistence type="predicted"/>
<comment type="caution">
    <text evidence="1">The sequence shown here is derived from an EMBL/GenBank/DDBJ whole genome shotgun (WGS) entry which is preliminary data.</text>
</comment>